<dbReference type="InterPro" id="IPR001387">
    <property type="entry name" value="Cro/C1-type_HTH"/>
</dbReference>
<keyword evidence="2" id="KW-1185">Reference proteome</keyword>
<proteinExistence type="predicted"/>
<accession>A0A917Z3P5</accession>
<dbReference type="AlphaFoldDB" id="A0A917Z3P5"/>
<evidence type="ECO:0000313" key="2">
    <source>
        <dbReference type="Proteomes" id="UP000646523"/>
    </source>
</evidence>
<name>A0A917Z3P5_9ACTN</name>
<comment type="caution">
    <text evidence="1">The sequence shown here is derived from an EMBL/GenBank/DDBJ whole genome shotgun (WGS) entry which is preliminary data.</text>
</comment>
<reference evidence="1" key="1">
    <citation type="journal article" date="2014" name="Int. J. Syst. Evol. Microbiol.">
        <title>Complete genome sequence of Corynebacterium casei LMG S-19264T (=DSM 44701T), isolated from a smear-ripened cheese.</title>
        <authorList>
            <consortium name="US DOE Joint Genome Institute (JGI-PGF)"/>
            <person name="Walter F."/>
            <person name="Albersmeier A."/>
            <person name="Kalinowski J."/>
            <person name="Ruckert C."/>
        </authorList>
    </citation>
    <scope>NUCLEOTIDE SEQUENCE</scope>
    <source>
        <strain evidence="1">CGMCC 4.7368</strain>
    </source>
</reference>
<sequence length="343" mass="38634">MSAAEKRHQPDHGSLGARGLSEENVALRIAWEMRRRGWSQERMAQELTNAGCPTHQSAISKIVNPKPDGSRRAISVDEAITLARVFGIALEELPLPLDDAEGRDLHDLTRTVTHEGRNAKDQYAHFLLAWARLRHRFGREKSRTAYEGFLAQRKVDAATAGQAISFWMDADSWREATVGYDTLQRILRAMGEGRDLTPPGEDSRWRHSVVADLVRLRELFATKIPGAPVRVVPDLIYHVAEVLVRAGMHEAAIGVIDAYDRGTAHPTDAVVEEIDRRLQQISDREPEDRLDHLENLAARIALHERGRDPRQPLQERAAELGVSIEDYQEARKVAGMHRETGMR</sequence>
<dbReference type="InterPro" id="IPR010982">
    <property type="entry name" value="Lambda_DNA-bd_dom_sf"/>
</dbReference>
<organism evidence="1 2">
    <name type="scientific">Nonomuraea cavernae</name>
    <dbReference type="NCBI Taxonomy" id="2045107"/>
    <lineage>
        <taxon>Bacteria</taxon>
        <taxon>Bacillati</taxon>
        <taxon>Actinomycetota</taxon>
        <taxon>Actinomycetes</taxon>
        <taxon>Streptosporangiales</taxon>
        <taxon>Streptosporangiaceae</taxon>
        <taxon>Nonomuraea</taxon>
    </lineage>
</organism>
<evidence type="ECO:0000313" key="1">
    <source>
        <dbReference type="EMBL" id="GGO73584.1"/>
    </source>
</evidence>
<protein>
    <submittedName>
        <fullName evidence="1">Uncharacterized protein</fullName>
    </submittedName>
</protein>
<dbReference type="CDD" id="cd00093">
    <property type="entry name" value="HTH_XRE"/>
    <property type="match status" value="1"/>
</dbReference>
<dbReference type="Proteomes" id="UP000646523">
    <property type="component" value="Unassembled WGS sequence"/>
</dbReference>
<dbReference type="GO" id="GO:0003677">
    <property type="term" value="F:DNA binding"/>
    <property type="evidence" value="ECO:0007669"/>
    <property type="project" value="InterPro"/>
</dbReference>
<dbReference type="Gene3D" id="1.10.260.40">
    <property type="entry name" value="lambda repressor-like DNA-binding domains"/>
    <property type="match status" value="1"/>
</dbReference>
<gene>
    <name evidence="1" type="ORF">GCM10012289_44310</name>
</gene>
<reference evidence="1" key="2">
    <citation type="submission" date="2020-09" db="EMBL/GenBank/DDBJ databases">
        <authorList>
            <person name="Sun Q."/>
            <person name="Zhou Y."/>
        </authorList>
    </citation>
    <scope>NUCLEOTIDE SEQUENCE</scope>
    <source>
        <strain evidence="1">CGMCC 4.7368</strain>
    </source>
</reference>
<dbReference type="EMBL" id="BMNH01000013">
    <property type="protein sequence ID" value="GGO73584.1"/>
    <property type="molecule type" value="Genomic_DNA"/>
</dbReference>